<feature type="region of interest" description="Disordered" evidence="1">
    <location>
        <begin position="1"/>
        <end position="24"/>
    </location>
</feature>
<gene>
    <name evidence="2" type="ORF">CQR47_0976</name>
</gene>
<dbReference type="AlphaFoldDB" id="A0A2N3QL37"/>
<evidence type="ECO:0000313" key="2">
    <source>
        <dbReference type="EMBL" id="PKU92380.1"/>
    </source>
</evidence>
<dbReference type="GeneID" id="78110633"/>
<accession>A0A2N3QL37</accession>
<dbReference type="EMBL" id="PCGY01000012">
    <property type="protein sequence ID" value="PKU92380.1"/>
    <property type="molecule type" value="Genomic_DNA"/>
</dbReference>
<evidence type="ECO:0000256" key="1">
    <source>
        <dbReference type="SAM" id="MobiDB-lite"/>
    </source>
</evidence>
<protein>
    <submittedName>
        <fullName evidence="2">Uncharacterized protein</fullName>
    </submittedName>
</protein>
<dbReference type="Proteomes" id="UP000233727">
    <property type="component" value="Unassembled WGS sequence"/>
</dbReference>
<comment type="caution">
    <text evidence="2">The sequence shown here is derived from an EMBL/GenBank/DDBJ whole genome shotgun (WGS) entry which is preliminary data.</text>
</comment>
<sequence length="187" mass="20811">MSSGERDPSPPFGNSYHGRKNSDGQHWRAIAHSHQMWILRIRETTQERGRHMTGIAPDVRLSEPLDDGQRWILENAHGEKIGVSADVATFITAMQDSTDLYEVNRRFGKDNVRKVIDSSIRIPCVPQRGTETGTQGCACLFPKRQTDGGIPLIHTIHLTAQSVTHFHPHSLVSHGVRHGKLSPTSSP</sequence>
<organism evidence="2 3">
    <name type="scientific">Bifidobacterium thermophilum</name>
    <dbReference type="NCBI Taxonomy" id="33905"/>
    <lineage>
        <taxon>Bacteria</taxon>
        <taxon>Bacillati</taxon>
        <taxon>Actinomycetota</taxon>
        <taxon>Actinomycetes</taxon>
        <taxon>Bifidobacteriales</taxon>
        <taxon>Bifidobacteriaceae</taxon>
        <taxon>Bifidobacterium</taxon>
    </lineage>
</organism>
<dbReference type="RefSeq" id="WP_143252499.1">
    <property type="nucleotide sequence ID" value="NZ_PCGX01000009.1"/>
</dbReference>
<reference evidence="2 3" key="1">
    <citation type="submission" date="2017-10" db="EMBL/GenBank/DDBJ databases">
        <title>Bifidobacterium genomics.</title>
        <authorList>
            <person name="Lugli G.A."/>
            <person name="Milani C."/>
            <person name="Mancabelli L."/>
        </authorList>
    </citation>
    <scope>NUCLEOTIDE SEQUENCE [LARGE SCALE GENOMIC DNA]</scope>
    <source>
        <strain evidence="2 3">1542B</strain>
    </source>
</reference>
<evidence type="ECO:0000313" key="3">
    <source>
        <dbReference type="Proteomes" id="UP000233727"/>
    </source>
</evidence>
<name>A0A2N3QL37_9BIFI</name>
<proteinExistence type="predicted"/>